<evidence type="ECO:0000313" key="2">
    <source>
        <dbReference type="Proteomes" id="UP000828048"/>
    </source>
</evidence>
<sequence length="203" mass="22388">MSSTNDAIMTAGGTVPPSAPPVGDIEYQAETGTNVGVTGITARERKENLIKKGSLVLRGLCFLFSVISFSVMARNSHGFLINFTYYQESFNYYDEYRYLVAIGVLSAVYTIVQVVRQVHESCTRKQLFHQQTLALIDFIGDQIMAYLLLSAASSAVPRTSWSRGDDEFYDYSAVAVSFAFLAFFALAISALISSYRLSTLSCI</sequence>
<proteinExistence type="predicted"/>
<accession>A0ACB7ZLN1</accession>
<reference evidence="1 2" key="1">
    <citation type="journal article" date="2021" name="Hortic Res">
        <title>High-quality reference genome and annotation aids understanding of berry development for evergreen blueberry (Vaccinium darrowii).</title>
        <authorList>
            <person name="Yu J."/>
            <person name="Hulse-Kemp A.M."/>
            <person name="Babiker E."/>
            <person name="Staton M."/>
        </authorList>
    </citation>
    <scope>NUCLEOTIDE SEQUENCE [LARGE SCALE GENOMIC DNA]</scope>
    <source>
        <strain evidence="2">cv. NJ 8807/NJ 8810</strain>
        <tissue evidence="1">Young leaf</tissue>
    </source>
</reference>
<keyword evidence="2" id="KW-1185">Reference proteome</keyword>
<dbReference type="Proteomes" id="UP000828048">
    <property type="component" value="Chromosome 9"/>
</dbReference>
<evidence type="ECO:0000313" key="1">
    <source>
        <dbReference type="EMBL" id="KAH7866878.1"/>
    </source>
</evidence>
<gene>
    <name evidence="1" type="ORF">Vadar_026245</name>
</gene>
<dbReference type="EMBL" id="CM037159">
    <property type="protein sequence ID" value="KAH7866878.1"/>
    <property type="molecule type" value="Genomic_DNA"/>
</dbReference>
<name>A0ACB7ZLN1_9ERIC</name>
<protein>
    <submittedName>
        <fullName evidence="1">Uncharacterized protein</fullName>
    </submittedName>
</protein>
<organism evidence="1 2">
    <name type="scientific">Vaccinium darrowii</name>
    <dbReference type="NCBI Taxonomy" id="229202"/>
    <lineage>
        <taxon>Eukaryota</taxon>
        <taxon>Viridiplantae</taxon>
        <taxon>Streptophyta</taxon>
        <taxon>Embryophyta</taxon>
        <taxon>Tracheophyta</taxon>
        <taxon>Spermatophyta</taxon>
        <taxon>Magnoliopsida</taxon>
        <taxon>eudicotyledons</taxon>
        <taxon>Gunneridae</taxon>
        <taxon>Pentapetalae</taxon>
        <taxon>asterids</taxon>
        <taxon>Ericales</taxon>
        <taxon>Ericaceae</taxon>
        <taxon>Vaccinioideae</taxon>
        <taxon>Vaccinieae</taxon>
        <taxon>Vaccinium</taxon>
    </lineage>
</organism>
<comment type="caution">
    <text evidence="1">The sequence shown here is derived from an EMBL/GenBank/DDBJ whole genome shotgun (WGS) entry which is preliminary data.</text>
</comment>